<evidence type="ECO:0000259" key="8">
    <source>
        <dbReference type="PROSITE" id="PS51677"/>
    </source>
</evidence>
<evidence type="ECO:0000256" key="3">
    <source>
        <dbReference type="ARBA" id="ARBA00022729"/>
    </source>
</evidence>
<accession>A0A8H7NHB9</accession>
<protein>
    <recommendedName>
        <fullName evidence="8">NodB homology domain-containing protein</fullName>
    </recommendedName>
</protein>
<keyword evidence="4" id="KW-0378">Hydrolase</keyword>
<reference evidence="9" key="1">
    <citation type="submission" date="2020-10" db="EMBL/GenBank/DDBJ databases">
        <title>High-Quality Genome Resource of Clonostachys rosea strain S41 by Oxford Nanopore Long-Read Sequencing.</title>
        <authorList>
            <person name="Wang H."/>
        </authorList>
    </citation>
    <scope>NUCLEOTIDE SEQUENCE</scope>
    <source>
        <strain evidence="9">S41</strain>
    </source>
</reference>
<dbReference type="Pfam" id="PF01522">
    <property type="entry name" value="Polysacc_deac_1"/>
    <property type="match status" value="1"/>
</dbReference>
<evidence type="ECO:0000256" key="1">
    <source>
        <dbReference type="ARBA" id="ARBA00001941"/>
    </source>
</evidence>
<evidence type="ECO:0000313" key="10">
    <source>
        <dbReference type="Proteomes" id="UP000616885"/>
    </source>
</evidence>
<evidence type="ECO:0000313" key="9">
    <source>
        <dbReference type="EMBL" id="KAF9755650.1"/>
    </source>
</evidence>
<feature type="domain" description="NodB homology" evidence="8">
    <location>
        <begin position="44"/>
        <end position="226"/>
    </location>
</feature>
<keyword evidence="3 7" id="KW-0732">Signal</keyword>
<dbReference type="SUPFAM" id="SSF88713">
    <property type="entry name" value="Glycoside hydrolase/deacetylase"/>
    <property type="match status" value="1"/>
</dbReference>
<name>A0A8H7NHB9_BIOOC</name>
<evidence type="ECO:0000256" key="6">
    <source>
        <dbReference type="ARBA" id="ARBA00023285"/>
    </source>
</evidence>
<evidence type="ECO:0000256" key="4">
    <source>
        <dbReference type="ARBA" id="ARBA00022801"/>
    </source>
</evidence>
<dbReference type="CDD" id="cd10951">
    <property type="entry name" value="CE4_ClCDA_like"/>
    <property type="match status" value="1"/>
</dbReference>
<dbReference type="PANTHER" id="PTHR46471:SF2">
    <property type="entry name" value="CHITIN DEACETYLASE-RELATED"/>
    <property type="match status" value="1"/>
</dbReference>
<evidence type="ECO:0000256" key="7">
    <source>
        <dbReference type="SAM" id="SignalP"/>
    </source>
</evidence>
<dbReference type="PROSITE" id="PS51677">
    <property type="entry name" value="NODB"/>
    <property type="match status" value="1"/>
</dbReference>
<keyword evidence="6" id="KW-0170">Cobalt</keyword>
<dbReference type="InterPro" id="IPR002509">
    <property type="entry name" value="NODB_dom"/>
</dbReference>
<dbReference type="AlphaFoldDB" id="A0A8H7NHB9"/>
<dbReference type="GO" id="GO:0046872">
    <property type="term" value="F:metal ion binding"/>
    <property type="evidence" value="ECO:0007669"/>
    <property type="project" value="UniProtKB-KW"/>
</dbReference>
<proteinExistence type="predicted"/>
<dbReference type="PANTHER" id="PTHR46471">
    <property type="entry name" value="CHITIN DEACETYLASE"/>
    <property type="match status" value="1"/>
</dbReference>
<organism evidence="9 10">
    <name type="scientific">Bionectria ochroleuca</name>
    <name type="common">Gliocladium roseum</name>
    <dbReference type="NCBI Taxonomy" id="29856"/>
    <lineage>
        <taxon>Eukaryota</taxon>
        <taxon>Fungi</taxon>
        <taxon>Dikarya</taxon>
        <taxon>Ascomycota</taxon>
        <taxon>Pezizomycotina</taxon>
        <taxon>Sordariomycetes</taxon>
        <taxon>Hypocreomycetidae</taxon>
        <taxon>Hypocreales</taxon>
        <taxon>Bionectriaceae</taxon>
        <taxon>Clonostachys</taxon>
    </lineage>
</organism>
<dbReference type="GO" id="GO:0005975">
    <property type="term" value="P:carbohydrate metabolic process"/>
    <property type="evidence" value="ECO:0007669"/>
    <property type="project" value="InterPro"/>
</dbReference>
<feature type="chain" id="PRO_5034396321" description="NodB homology domain-containing protein" evidence="7">
    <location>
        <begin position="19"/>
        <end position="241"/>
    </location>
</feature>
<sequence length="241" mass="25634">MLFATYLLGSALAAAAAASPVSKPELDKRQVPVGTIIYGCTVPNTIALTFDDGPFAYTDQVISALGAAGMRATFFLNGQNWASIWDYQSTVQRMINEGHQVGSHTWSHPDLATLGPGDVTSQMTQLDDALYNIIGKAPTYMRPPYFSVSAENLQTLGGLGFKVIHSDVDTLDWANTGSPQVAIDNFNNGVNNGGRLVLAHDVHASTANTVVPAMISSIQSRGLQAVTVGECLGDSPANWYK</sequence>
<keyword evidence="2" id="KW-0479">Metal-binding</keyword>
<dbReference type="EMBL" id="JADCTT010000003">
    <property type="protein sequence ID" value="KAF9755650.1"/>
    <property type="molecule type" value="Genomic_DNA"/>
</dbReference>
<dbReference type="InterPro" id="IPR011330">
    <property type="entry name" value="Glyco_hydro/deAcase_b/a-brl"/>
</dbReference>
<dbReference type="GO" id="GO:0016810">
    <property type="term" value="F:hydrolase activity, acting on carbon-nitrogen (but not peptide) bonds"/>
    <property type="evidence" value="ECO:0007669"/>
    <property type="project" value="InterPro"/>
</dbReference>
<comment type="caution">
    <text evidence="9">The sequence shown here is derived from an EMBL/GenBank/DDBJ whole genome shotgun (WGS) entry which is preliminary data.</text>
</comment>
<comment type="cofactor">
    <cofactor evidence="1">
        <name>Co(2+)</name>
        <dbReference type="ChEBI" id="CHEBI:48828"/>
    </cofactor>
</comment>
<evidence type="ECO:0000256" key="5">
    <source>
        <dbReference type="ARBA" id="ARBA00023277"/>
    </source>
</evidence>
<feature type="signal peptide" evidence="7">
    <location>
        <begin position="1"/>
        <end position="18"/>
    </location>
</feature>
<keyword evidence="5" id="KW-0119">Carbohydrate metabolism</keyword>
<dbReference type="Proteomes" id="UP000616885">
    <property type="component" value="Unassembled WGS sequence"/>
</dbReference>
<evidence type="ECO:0000256" key="2">
    <source>
        <dbReference type="ARBA" id="ARBA00022723"/>
    </source>
</evidence>
<gene>
    <name evidence="9" type="ORF">IM811_011091</name>
</gene>
<dbReference type="Gene3D" id="3.20.20.370">
    <property type="entry name" value="Glycoside hydrolase/deacetylase"/>
    <property type="match status" value="1"/>
</dbReference>